<dbReference type="GeneID" id="8863589"/>
<evidence type="ECO:0000313" key="2">
    <source>
        <dbReference type="Proteomes" id="UP000006671"/>
    </source>
</evidence>
<dbReference type="RefSeq" id="XP_002683390.1">
    <property type="nucleotide sequence ID" value="XM_002683344.1"/>
</dbReference>
<protein>
    <submittedName>
        <fullName evidence="1">Predicted protein</fullName>
    </submittedName>
</protein>
<organism evidence="2">
    <name type="scientific">Naegleria gruberi</name>
    <name type="common">Amoeba</name>
    <dbReference type="NCBI Taxonomy" id="5762"/>
    <lineage>
        <taxon>Eukaryota</taxon>
        <taxon>Discoba</taxon>
        <taxon>Heterolobosea</taxon>
        <taxon>Tetramitia</taxon>
        <taxon>Eutetramitia</taxon>
        <taxon>Vahlkampfiidae</taxon>
        <taxon>Naegleria</taxon>
    </lineage>
</organism>
<dbReference type="KEGG" id="ngr:NAEGRDRAFT_61152"/>
<accession>D2UXK0</accession>
<dbReference type="OrthoDB" id="10253579at2759"/>
<dbReference type="AlphaFoldDB" id="D2UXK0"/>
<dbReference type="EMBL" id="GG738845">
    <property type="protein sequence ID" value="EFC50646.1"/>
    <property type="molecule type" value="Genomic_DNA"/>
</dbReference>
<keyword evidence="2" id="KW-1185">Reference proteome</keyword>
<reference evidence="1 2" key="1">
    <citation type="journal article" date="2010" name="Cell">
        <title>The genome of Naegleria gruberi illuminates early eukaryotic versatility.</title>
        <authorList>
            <person name="Fritz-Laylin L.K."/>
            <person name="Prochnik S.E."/>
            <person name="Ginger M.L."/>
            <person name="Dacks J.B."/>
            <person name="Carpenter M.L."/>
            <person name="Field M.C."/>
            <person name="Kuo A."/>
            <person name="Paredez A."/>
            <person name="Chapman J."/>
            <person name="Pham J."/>
            <person name="Shu S."/>
            <person name="Neupane R."/>
            <person name="Cipriano M."/>
            <person name="Mancuso J."/>
            <person name="Tu H."/>
            <person name="Salamov A."/>
            <person name="Lindquist E."/>
            <person name="Shapiro H."/>
            <person name="Lucas S."/>
            <person name="Grigoriev I.V."/>
            <person name="Cande W.Z."/>
            <person name="Fulton C."/>
            <person name="Rokhsar D.S."/>
            <person name="Dawson S.C."/>
        </authorList>
    </citation>
    <scope>NUCLEOTIDE SEQUENCE [LARGE SCALE GENOMIC DNA]</scope>
    <source>
        <strain evidence="1 2">NEG-M</strain>
    </source>
</reference>
<name>D2UXK0_NAEGR</name>
<proteinExistence type="predicted"/>
<evidence type="ECO:0000313" key="1">
    <source>
        <dbReference type="EMBL" id="EFC50646.1"/>
    </source>
</evidence>
<gene>
    <name evidence="1" type="ORF">NAEGRDRAFT_61152</name>
</gene>
<dbReference type="InParanoid" id="D2UXK0"/>
<dbReference type="Proteomes" id="UP000006671">
    <property type="component" value="Unassembled WGS sequence"/>
</dbReference>
<dbReference type="OMA" id="IWIHISH"/>
<sequence>MLLPTKQKFTDLPKEIILTVLEFAVDKIDFISVLFNINKEIRELVKENPIWIHISHILDVEKSITPIQSIIKSNFYSPDGQIFSKLQEYFQSLTYIQYIQLQKQDDGNRETIIFDPFSKLALCDSSTFSELIQIFGINAFRTFHSSINGPNTNIGIMDTMMYDLDVNRGETIIQASFMVGEDKSINAFLIQFNDKRNEVKEPPMLTCPELNVTITASDVSNNFPFSLLENMKLIISSKYGSPSEFICWEKVRVKKSKIFKISRKEETTHCKIKQIMKQKRFEYWFGSENTIGSNSDCFFKFVKVPTQQV</sequence>
<dbReference type="VEuPathDB" id="AmoebaDB:NAEGRDRAFT_61152"/>